<reference evidence="2" key="1">
    <citation type="submission" date="2019-08" db="EMBL/GenBank/DDBJ databases">
        <authorList>
            <person name="Kucharzyk K."/>
            <person name="Murdoch R.W."/>
            <person name="Higgins S."/>
            <person name="Loffler F."/>
        </authorList>
    </citation>
    <scope>NUCLEOTIDE SEQUENCE</scope>
</reference>
<dbReference type="EC" id="1.2.1.11" evidence="2"/>
<comment type="caution">
    <text evidence="2">The sequence shown here is derived from an EMBL/GenBank/DDBJ whole genome shotgun (WGS) entry which is preliminary data.</text>
</comment>
<feature type="domain" description="Semialdehyde dehydrogenase dimerisation" evidence="1">
    <location>
        <begin position="38"/>
        <end position="211"/>
    </location>
</feature>
<dbReference type="InterPro" id="IPR036291">
    <property type="entry name" value="NAD(P)-bd_dom_sf"/>
</dbReference>
<dbReference type="SUPFAM" id="SSF51735">
    <property type="entry name" value="NAD(P)-binding Rossmann-fold domains"/>
    <property type="match status" value="1"/>
</dbReference>
<organism evidence="2">
    <name type="scientific">bioreactor metagenome</name>
    <dbReference type="NCBI Taxonomy" id="1076179"/>
    <lineage>
        <taxon>unclassified sequences</taxon>
        <taxon>metagenomes</taxon>
        <taxon>ecological metagenomes</taxon>
    </lineage>
</organism>
<dbReference type="NCBIfam" id="NF011456">
    <property type="entry name" value="PRK14874.1"/>
    <property type="match status" value="1"/>
</dbReference>
<dbReference type="Gene3D" id="3.40.50.720">
    <property type="entry name" value="NAD(P)-binding Rossmann-like Domain"/>
    <property type="match status" value="1"/>
</dbReference>
<accession>A0A644YUL3</accession>
<keyword evidence="2" id="KW-0560">Oxidoreductase</keyword>
<dbReference type="SUPFAM" id="SSF55347">
    <property type="entry name" value="Glyceraldehyde-3-phosphate dehydrogenase-like, C-terminal domain"/>
    <property type="match status" value="1"/>
</dbReference>
<dbReference type="GO" id="GO:0004073">
    <property type="term" value="F:aspartate-semialdehyde dehydrogenase activity"/>
    <property type="evidence" value="ECO:0007669"/>
    <property type="project" value="UniProtKB-EC"/>
</dbReference>
<gene>
    <name evidence="2" type="primary">asd_22</name>
    <name evidence="2" type="ORF">SDC9_78837</name>
</gene>
<evidence type="ECO:0000313" key="2">
    <source>
        <dbReference type="EMBL" id="MPM32275.1"/>
    </source>
</evidence>
<dbReference type="InterPro" id="IPR012280">
    <property type="entry name" value="Semialdhyde_DH_dimer_dom"/>
</dbReference>
<dbReference type="GO" id="GO:0008652">
    <property type="term" value="P:amino acid biosynthetic process"/>
    <property type="evidence" value="ECO:0007669"/>
    <property type="project" value="InterPro"/>
</dbReference>
<proteinExistence type="predicted"/>
<dbReference type="AlphaFoldDB" id="A0A644YUL3"/>
<name>A0A644YUL3_9ZZZZ</name>
<dbReference type="Gene3D" id="3.30.360.10">
    <property type="entry name" value="Dihydrodipicolinate Reductase, domain 2"/>
    <property type="match status" value="1"/>
</dbReference>
<dbReference type="PANTHER" id="PTHR46278">
    <property type="entry name" value="DEHYDROGENASE, PUTATIVE-RELATED"/>
    <property type="match status" value="1"/>
</dbReference>
<dbReference type="EMBL" id="VSSQ01006316">
    <property type="protein sequence ID" value="MPM32275.1"/>
    <property type="molecule type" value="Genomic_DNA"/>
</dbReference>
<evidence type="ECO:0000259" key="1">
    <source>
        <dbReference type="Pfam" id="PF02774"/>
    </source>
</evidence>
<protein>
    <submittedName>
        <fullName evidence="2">Aspartate-semialdehyde dehydrogenase</fullName>
        <ecNumber evidence="2">1.2.1.11</ecNumber>
    </submittedName>
</protein>
<dbReference type="GO" id="GO:0046983">
    <property type="term" value="F:protein dimerization activity"/>
    <property type="evidence" value="ECO:0007669"/>
    <property type="project" value="InterPro"/>
</dbReference>
<sequence length="226" mass="25200">MEPHIPLVVPEVNAHTLKDYHGIIANPNCSTIQSVVALAPLRKYGLKRVAYATYQAVSGSGKAGLEDLERGLHGEEPKFYPHDIAFNVLPHIDSFLETGYTKEEQKMIDETRKILEMPELKVTATTVRVPVRYGHCVEINLCTEKAFEVEEVRELLRNSPGIIVMDEPNRAMYPTPLAAAGSDSVYVGRIRRDVSQENGLHLWCVADNVRKGAASNAVQILQRILQ</sequence>
<dbReference type="Pfam" id="PF02774">
    <property type="entry name" value="Semialdhyde_dhC"/>
    <property type="match status" value="1"/>
</dbReference>
<dbReference type="PANTHER" id="PTHR46278:SF2">
    <property type="entry name" value="ASPARTATE-SEMIALDEHYDE DEHYDROGENASE"/>
    <property type="match status" value="1"/>
</dbReference>
<dbReference type="CDD" id="cd18131">
    <property type="entry name" value="ASADH_C_bac_euk_like"/>
    <property type="match status" value="1"/>
</dbReference>